<feature type="transmembrane region" description="Helical" evidence="1">
    <location>
        <begin position="12"/>
        <end position="32"/>
    </location>
</feature>
<organism evidence="2">
    <name type="scientific">mine drainage metagenome</name>
    <dbReference type="NCBI Taxonomy" id="410659"/>
    <lineage>
        <taxon>unclassified sequences</taxon>
        <taxon>metagenomes</taxon>
        <taxon>ecological metagenomes</taxon>
    </lineage>
</organism>
<dbReference type="EMBL" id="MLJW01000212">
    <property type="protein sequence ID" value="OIQ93235.1"/>
    <property type="molecule type" value="Genomic_DNA"/>
</dbReference>
<feature type="transmembrane region" description="Helical" evidence="1">
    <location>
        <begin position="44"/>
        <end position="62"/>
    </location>
</feature>
<proteinExistence type="predicted"/>
<comment type="caution">
    <text evidence="2">The sequence shown here is derived from an EMBL/GenBank/DDBJ whole genome shotgun (WGS) entry which is preliminary data.</text>
</comment>
<evidence type="ECO:0000256" key="1">
    <source>
        <dbReference type="SAM" id="Phobius"/>
    </source>
</evidence>
<reference evidence="2" key="1">
    <citation type="submission" date="2016-10" db="EMBL/GenBank/DDBJ databases">
        <title>Sequence of Gallionella enrichment culture.</title>
        <authorList>
            <person name="Poehlein A."/>
            <person name="Muehling M."/>
            <person name="Daniel R."/>
        </authorList>
    </citation>
    <scope>NUCLEOTIDE SEQUENCE</scope>
</reference>
<accession>A0A1J5RUT8</accession>
<evidence type="ECO:0000313" key="2">
    <source>
        <dbReference type="EMBL" id="OIQ93235.1"/>
    </source>
</evidence>
<name>A0A1J5RUT8_9ZZZZ</name>
<keyword evidence="1" id="KW-0472">Membrane</keyword>
<gene>
    <name evidence="2" type="ORF">GALL_248500</name>
</gene>
<keyword evidence="1" id="KW-1133">Transmembrane helix</keyword>
<sequence>MIHRPKIISYLKLGYLLHLMTLLEIALMVNLFQLLEIDVWLTEGILFFKIPLLVPFAVAPLFPQLDAYSRYQNYKQIKDHLFVHGFEQRIIKPFIKSRCQRDAAMVAAEELGMKKDCSKCFYRHGYRWYHLLPDFLFTQPKILIGKAFWLNTFFARYYKPKFDFKKIIIAKQKKANTISLQQYASV</sequence>
<protein>
    <submittedName>
        <fullName evidence="2">Uncharacterized protein</fullName>
    </submittedName>
</protein>
<keyword evidence="1" id="KW-0812">Transmembrane</keyword>
<dbReference type="AlphaFoldDB" id="A0A1J5RUT8"/>